<keyword evidence="1" id="KW-1133">Transmembrane helix</keyword>
<organism evidence="3 4">
    <name type="scientific">Bacillus coahuilensis p1.1.43</name>
    <dbReference type="NCBI Taxonomy" id="1150625"/>
    <lineage>
        <taxon>Bacteria</taxon>
        <taxon>Bacillati</taxon>
        <taxon>Bacillota</taxon>
        <taxon>Bacilli</taxon>
        <taxon>Bacillales</taxon>
        <taxon>Bacillaceae</taxon>
        <taxon>Bacillus</taxon>
    </lineage>
</organism>
<keyword evidence="4" id="KW-1185">Reference proteome</keyword>
<feature type="transmembrane region" description="Helical" evidence="1">
    <location>
        <begin position="178"/>
        <end position="199"/>
    </location>
</feature>
<feature type="transmembrane region" description="Helical" evidence="1">
    <location>
        <begin position="229"/>
        <end position="250"/>
    </location>
</feature>
<feature type="transmembrane region" description="Helical" evidence="1">
    <location>
        <begin position="139"/>
        <end position="172"/>
    </location>
</feature>
<comment type="caution">
    <text evidence="3">The sequence shown here is derived from an EMBL/GenBank/DDBJ whole genome shotgun (WGS) entry which is preliminary data.</text>
</comment>
<feature type="transmembrane region" description="Helical" evidence="1">
    <location>
        <begin position="29"/>
        <end position="51"/>
    </location>
</feature>
<evidence type="ECO:0000256" key="1">
    <source>
        <dbReference type="SAM" id="Phobius"/>
    </source>
</evidence>
<proteinExistence type="predicted"/>
<keyword evidence="1" id="KW-0472">Membrane</keyword>
<evidence type="ECO:0000313" key="4">
    <source>
        <dbReference type="Proteomes" id="UP000074108"/>
    </source>
</evidence>
<dbReference type="STRING" id="1150625.Q75_03050"/>
<accession>A0A147KB77</accession>
<dbReference type="EMBL" id="LDYG01000015">
    <property type="protein sequence ID" value="KUP08281.1"/>
    <property type="molecule type" value="Genomic_DNA"/>
</dbReference>
<reference evidence="3 4" key="1">
    <citation type="journal article" date="2016" name="Front. Microbiol.">
        <title>Microevolution Analysis of Bacillus coahuilensis Unveils Differences in Phosphorus Acquisition Strategies and Their Regulation.</title>
        <authorList>
            <person name="Gomez-Lunar Z."/>
            <person name="Hernandez-Gonzalez I."/>
            <person name="Rodriguez-Torres M.D."/>
            <person name="Souza V."/>
            <person name="Olmedo-Alvarez G."/>
        </authorList>
    </citation>
    <scope>NUCLEOTIDE SEQUENCE [LARGE SCALE GENOMIC DNA]</scope>
    <source>
        <strain evidence="4">p1.1.43</strain>
    </source>
</reference>
<evidence type="ECO:0000259" key="2">
    <source>
        <dbReference type="Pfam" id="PF10110"/>
    </source>
</evidence>
<feature type="domain" description="Glycerophosphoryl diester phosphodiesterase membrane" evidence="2">
    <location>
        <begin position="92"/>
        <end position="291"/>
    </location>
</feature>
<dbReference type="Pfam" id="PF10110">
    <property type="entry name" value="GPDPase_memb"/>
    <property type="match status" value="1"/>
</dbReference>
<evidence type="ECO:0000313" key="3">
    <source>
        <dbReference type="EMBL" id="KUP08281.1"/>
    </source>
</evidence>
<dbReference type="PANTHER" id="PTHR33133:SF1">
    <property type="entry name" value="EXPRESSED PROTEIN-RELATED"/>
    <property type="match status" value="1"/>
</dbReference>
<dbReference type="InterPro" id="IPR018476">
    <property type="entry name" value="GlyceroP-diester-Pdiesterase_M"/>
</dbReference>
<dbReference type="PATRIC" id="fig|1150625.3.peg.634"/>
<dbReference type="AlphaFoldDB" id="A0A147KB77"/>
<feature type="transmembrane region" description="Helical" evidence="1">
    <location>
        <begin position="93"/>
        <end position="118"/>
    </location>
</feature>
<dbReference type="OrthoDB" id="2375893at2"/>
<dbReference type="PANTHER" id="PTHR33133">
    <property type="entry name" value="OS08G0107100 PROTEIN-RELATED"/>
    <property type="match status" value="1"/>
</dbReference>
<feature type="transmembrane region" description="Helical" evidence="1">
    <location>
        <begin position="262"/>
        <end position="288"/>
    </location>
</feature>
<keyword evidence="1" id="KW-0812">Transmembrane</keyword>
<dbReference type="Proteomes" id="UP000074108">
    <property type="component" value="Unassembled WGS sequence"/>
</dbReference>
<dbReference type="RefSeq" id="WP_059350328.1">
    <property type="nucleotide sequence ID" value="NZ_LDYG01000015.1"/>
</dbReference>
<sequence length="312" mass="34958">MDNRIQKPKTFGQVLDHTFYLSKTHFKSFALIFLMLLGPLYLVQALLEIFLGTSILRATSSESGLTWFEEIAMSFDTTVQEEMPFEAFNITEIVGLIIIGLLSMLLIPIGEAAILFAIDKIQKKESFTAKEVVKMAFKRFWPILGSNILFGILLFVMIIAIAVIMMITGFMGFAMGEIGSIIFSVIVFIMLGAVAVYLLTRISFYFGAVVLEQNAPGLSRSWSLTKGRFWSIIGLYVVFTIIITVITSGIEIVTAMLLGYSVLYNLIVNLSTLITTLFFAVGYAVIFFDLRVRNDAEDLEVLVEDYEEKTNL</sequence>
<name>A0A147KB77_9BACI</name>
<gene>
    <name evidence="3" type="ORF">Q75_03050</name>
</gene>
<protein>
    <recommendedName>
        <fullName evidence="2">Glycerophosphoryl diester phosphodiesterase membrane domain-containing protein</fullName>
    </recommendedName>
</protein>